<organism evidence="5 6">
    <name type="scientific">Branchiostoma lanceolatum</name>
    <name type="common">Common lancelet</name>
    <name type="synonym">Amphioxus lanceolatum</name>
    <dbReference type="NCBI Taxonomy" id="7740"/>
    <lineage>
        <taxon>Eukaryota</taxon>
        <taxon>Metazoa</taxon>
        <taxon>Chordata</taxon>
        <taxon>Cephalochordata</taxon>
        <taxon>Leptocardii</taxon>
        <taxon>Amphioxiformes</taxon>
        <taxon>Branchiostomatidae</taxon>
        <taxon>Branchiostoma</taxon>
    </lineage>
</organism>
<evidence type="ECO:0000313" key="6">
    <source>
        <dbReference type="Proteomes" id="UP000838412"/>
    </source>
</evidence>
<dbReference type="PANTHER" id="PTHR11783">
    <property type="entry name" value="SULFOTRANSFERASE SULT"/>
    <property type="match status" value="1"/>
</dbReference>
<keyword evidence="6" id="KW-1185">Reference proteome</keyword>
<name>A0A8J9ZJS9_BRALA</name>
<dbReference type="SUPFAM" id="SSF52540">
    <property type="entry name" value="P-loop containing nucleoside triphosphate hydrolases"/>
    <property type="match status" value="1"/>
</dbReference>
<proteinExistence type="inferred from homology"/>
<dbReference type="GO" id="GO:0008146">
    <property type="term" value="F:sulfotransferase activity"/>
    <property type="evidence" value="ECO:0007669"/>
    <property type="project" value="InterPro"/>
</dbReference>
<accession>A0A8J9ZJS9</accession>
<dbReference type="Proteomes" id="UP000838412">
    <property type="component" value="Chromosome 2"/>
</dbReference>
<dbReference type="InterPro" id="IPR027417">
    <property type="entry name" value="P-loop_NTPase"/>
</dbReference>
<comment type="similarity">
    <text evidence="1 3">Belongs to the sulfotransferase 1 family.</text>
</comment>
<keyword evidence="2 3" id="KW-0808">Transferase</keyword>
<evidence type="ECO:0000259" key="4">
    <source>
        <dbReference type="Pfam" id="PF00685"/>
    </source>
</evidence>
<dbReference type="EMBL" id="OV696687">
    <property type="protein sequence ID" value="CAH1254713.1"/>
    <property type="molecule type" value="Genomic_DNA"/>
</dbReference>
<dbReference type="OrthoDB" id="205623at2759"/>
<gene>
    <name evidence="5" type="primary">SULT1B1</name>
    <name evidence="5" type="ORF">BLAG_LOCUS14012</name>
</gene>
<dbReference type="Pfam" id="PF00685">
    <property type="entry name" value="Sulfotransfer_1"/>
    <property type="match status" value="1"/>
</dbReference>
<evidence type="ECO:0000256" key="1">
    <source>
        <dbReference type="ARBA" id="ARBA00005771"/>
    </source>
</evidence>
<dbReference type="EC" id="2.8.2.-" evidence="3"/>
<evidence type="ECO:0000313" key="5">
    <source>
        <dbReference type="EMBL" id="CAH1254713.1"/>
    </source>
</evidence>
<sequence>MASSEDRPPNQPPATKYKYEYEYEGIPMTILAPKGSLDAMKTFEMRDGDVVVLSYPKSGTSWTYQIVHEILGGKPETKFAKVLETVPDMGYETQPVYAQLQQAPSPRLIWTHLPFQLAPPGLSTPINKVKVIVILRNPKDVSVSYCYFRQNFQFTTSPESWEQHAKDFLDGTLVYGDYFDHVLGWWQRKDDPHFLFVKYEDMKKDFPSWVKTMAAFLEKELTDEDLARVFTNCSMESIRKTLAGTIRKDIVRKGIVGDWKDHYSTEESAKLDQKYRERMAGSGLEFEFE</sequence>
<evidence type="ECO:0000256" key="2">
    <source>
        <dbReference type="ARBA" id="ARBA00022679"/>
    </source>
</evidence>
<evidence type="ECO:0000256" key="3">
    <source>
        <dbReference type="RuleBase" id="RU361155"/>
    </source>
</evidence>
<feature type="domain" description="Sulfotransferase" evidence="4">
    <location>
        <begin position="47"/>
        <end position="283"/>
    </location>
</feature>
<reference evidence="5" key="1">
    <citation type="submission" date="2022-01" db="EMBL/GenBank/DDBJ databases">
        <authorList>
            <person name="Braso-Vives M."/>
        </authorList>
    </citation>
    <scope>NUCLEOTIDE SEQUENCE</scope>
</reference>
<dbReference type="AlphaFoldDB" id="A0A8J9ZJS9"/>
<dbReference type="Gene3D" id="3.40.50.300">
    <property type="entry name" value="P-loop containing nucleotide triphosphate hydrolases"/>
    <property type="match status" value="1"/>
</dbReference>
<dbReference type="InterPro" id="IPR000863">
    <property type="entry name" value="Sulfotransferase_dom"/>
</dbReference>
<protein>
    <recommendedName>
        <fullName evidence="3">Sulfotransferase</fullName>
        <ecNumber evidence="3">2.8.2.-</ecNumber>
    </recommendedName>
</protein>